<evidence type="ECO:0000259" key="1">
    <source>
        <dbReference type="Pfam" id="PF06890"/>
    </source>
</evidence>
<organism evidence="2 3">
    <name type="scientific">Cupriavidus basilensis</name>
    <dbReference type="NCBI Taxonomy" id="68895"/>
    <lineage>
        <taxon>Bacteria</taxon>
        <taxon>Pseudomonadati</taxon>
        <taxon>Pseudomonadota</taxon>
        <taxon>Betaproteobacteria</taxon>
        <taxon>Burkholderiales</taxon>
        <taxon>Burkholderiaceae</taxon>
        <taxon>Cupriavidus</taxon>
    </lineage>
</organism>
<evidence type="ECO:0000313" key="2">
    <source>
        <dbReference type="EMBL" id="QOT75050.1"/>
    </source>
</evidence>
<evidence type="ECO:0000313" key="3">
    <source>
        <dbReference type="Proteomes" id="UP000397656"/>
    </source>
</evidence>
<feature type="domain" description="Bacteriophage Mu Gp45 N-terminal" evidence="1">
    <location>
        <begin position="18"/>
        <end position="84"/>
    </location>
</feature>
<dbReference type="RefSeq" id="WP_150983289.1">
    <property type="nucleotide sequence ID" value="NZ_CP062803.1"/>
</dbReference>
<dbReference type="InterPro" id="IPR014462">
    <property type="entry name" value="Phage_Mu_Gp45"/>
</dbReference>
<dbReference type="PIRSF" id="PIRSF012337">
    <property type="entry name" value="gp45"/>
    <property type="match status" value="1"/>
</dbReference>
<accession>A0A643G589</accession>
<name>A0A643G589_9BURK</name>
<dbReference type="GeneID" id="98401717"/>
<dbReference type="EMBL" id="CP062803">
    <property type="protein sequence ID" value="QOT75050.1"/>
    <property type="molecule type" value="Genomic_DNA"/>
</dbReference>
<dbReference type="InterPro" id="IPR013046">
    <property type="entry name" value="GpV/Gp45"/>
</dbReference>
<reference evidence="2 3" key="1">
    <citation type="submission" date="2020-10" db="EMBL/GenBank/DDBJ databases">
        <title>Complete genome sequence of Cupriavidus basilensis CCUG 49340T.</title>
        <authorList>
            <person name="Salva-Serra F."/>
            <person name="Donoso R.A."/>
            <person name="Cho K.H."/>
            <person name="Yoo J.A."/>
            <person name="Lee K."/>
            <person name="Yoon S.-H."/>
            <person name="Perez-Pantoja D."/>
            <person name="Moore E.R.B."/>
        </authorList>
    </citation>
    <scope>NUCLEOTIDE SEQUENCE [LARGE SCALE GENOMIC DNA]</scope>
    <source>
        <strain evidence="3">CCUG 49340</strain>
    </source>
</reference>
<sequence length="195" mass="20937">MRQALEALGARVRMLVGRGRITTGNDAGGVQQQQVQLADVETGDNRPRVAEFGFTSMPPTGSDAVVVFLSGDRSAGVIIGTNHQASRPRNLKPGETMVFSLDGKCVYLSDAGIVVEAKGQDVTVREAATVTVEASTEIIAKTPLLKCSGDIQDNYETNPHTMAQMRAIYNTHDHNIEEVQTGTSTITSKHPNQTE</sequence>
<dbReference type="Pfam" id="PF06890">
    <property type="entry name" value="Phage_Mu_Gp45"/>
    <property type="match status" value="1"/>
</dbReference>
<proteinExistence type="predicted"/>
<gene>
    <name evidence="2" type="ORF">F7R26_012435</name>
</gene>
<dbReference type="NCBIfam" id="TIGR01644">
    <property type="entry name" value="phage_P2_V"/>
    <property type="match status" value="1"/>
</dbReference>
<dbReference type="Proteomes" id="UP000397656">
    <property type="component" value="Chromosome 1"/>
</dbReference>
<dbReference type="AlphaFoldDB" id="A0A643G589"/>
<protein>
    <submittedName>
        <fullName evidence="2">Phage baseplate assembly protein V</fullName>
    </submittedName>
</protein>
<dbReference type="InterPro" id="IPR053861">
    <property type="entry name" value="Phage_Mu_Gp45_N"/>
</dbReference>